<protein>
    <submittedName>
        <fullName evidence="1">Transcription factor</fullName>
    </submittedName>
</protein>
<comment type="caution">
    <text evidence="1">The sequence shown here is derived from an EMBL/GenBank/DDBJ whole genome shotgun (WGS) entry which is preliminary data.</text>
</comment>
<sequence length="207" mass="24183">MERLNSLAEEFRSSLKEHHEEAFENTTNQDMRREIHDMQTLRDVTNNMINMNRLRMFLQGMEELESVLLFLEYPGSRSVMSNVWGVVKFLLKTTNTTDRAFDGVLDVYGLLGAQLMPLARHREFFQTYPNAIECLVNIYQDIQRFHSLAYKLFSLTAKLWQRLQKPIWEDSTRIFKRISESLNTTAKVIKAQSLLSRGLSPQTSSNI</sequence>
<organism evidence="1 2">
    <name type="scientific">Fusarium langsethiae</name>
    <dbReference type="NCBI Taxonomy" id="179993"/>
    <lineage>
        <taxon>Eukaryota</taxon>
        <taxon>Fungi</taxon>
        <taxon>Dikarya</taxon>
        <taxon>Ascomycota</taxon>
        <taxon>Pezizomycotina</taxon>
        <taxon>Sordariomycetes</taxon>
        <taxon>Hypocreomycetidae</taxon>
        <taxon>Hypocreales</taxon>
        <taxon>Nectriaceae</taxon>
        <taxon>Fusarium</taxon>
    </lineage>
</organism>
<dbReference type="AlphaFoldDB" id="A0A0M9ERR6"/>
<evidence type="ECO:0000313" key="1">
    <source>
        <dbReference type="EMBL" id="KPA38493.1"/>
    </source>
</evidence>
<evidence type="ECO:0000313" key="2">
    <source>
        <dbReference type="Proteomes" id="UP000037904"/>
    </source>
</evidence>
<reference evidence="1 2" key="1">
    <citation type="submission" date="2015-04" db="EMBL/GenBank/DDBJ databases">
        <title>The draft genome sequence of Fusarium langsethiae, a T-2/HT-2 mycotoxin producer.</title>
        <authorList>
            <person name="Lysoe E."/>
            <person name="Divon H.H."/>
            <person name="Terzi V."/>
            <person name="Orru L."/>
            <person name="Lamontanara A."/>
            <person name="Kolseth A.-K."/>
            <person name="Frandsen R.J."/>
            <person name="Nielsen K."/>
            <person name="Thrane U."/>
        </authorList>
    </citation>
    <scope>NUCLEOTIDE SEQUENCE [LARGE SCALE GENOMIC DNA]</scope>
    <source>
        <strain evidence="1 2">Fl201059</strain>
    </source>
</reference>
<dbReference type="EMBL" id="JXCE01000274">
    <property type="protein sequence ID" value="KPA38493.1"/>
    <property type="molecule type" value="Genomic_DNA"/>
</dbReference>
<proteinExistence type="predicted"/>
<name>A0A0M9ERR6_FUSLA</name>
<keyword evidence="2" id="KW-1185">Reference proteome</keyword>
<gene>
    <name evidence="1" type="ORF">FLAG1_08679</name>
</gene>
<dbReference type="Proteomes" id="UP000037904">
    <property type="component" value="Unassembled WGS sequence"/>
</dbReference>
<accession>A0A0M9ERR6</accession>